<dbReference type="Proteomes" id="UP000503462">
    <property type="component" value="Chromosome 1"/>
</dbReference>
<dbReference type="EMBL" id="CP051139">
    <property type="protein sequence ID" value="QIW95494.1"/>
    <property type="molecule type" value="Genomic_DNA"/>
</dbReference>
<dbReference type="OrthoDB" id="3539644at2759"/>
<accession>A0A6H0XLJ0</accession>
<sequence>MSNHQLEDDAISNIEGSSLFSDGDSEIIDSPTDGYFSQRQHPQQLFVENDTSSKAQEAVSSPARPSHSQDLPTSSRPPTWATEQTPLLDAGPAPPDYYAATADRRANDGHVRDNLTYGSISEEHSEPRTAHTPRVLLQAGFFGTHRTPQSMIGTRQHIDEESQLTAGGKPKRKKCWRMRIGSRSKRCLGILLAVALITVVIVFGIRRSKNDNNVGKTPEDSIPSPIQPEDPNGSPDEALPVPSPLPGCTYSTRPKLWQYDFHGISNFTFEEALTPPSSQYRLGGNIWIRAAPEYQTADIKVTMSFVTTAGLKVLDPRAELSHDSIKVGFPVVEQAEPYTSYESCLELGIAIDVRSGLSLDQWTAMANNFNIIVLAPTFGPSDIDVERQPSIASTSIFDTSTFVTSSGTIDAAYWSSRRAIINTDSGSIHGRYALRDLLSITTKAGSVAIDVDPKKADKDKPVAAVFKAVSKSGSIRASFPIKDELPKREYDTTVESTSGSISGSYIHGTHSTFRCQSGAIVATIIPFNSSAGSQLRTSTGSGSTSLQILTPYDGGALKHMHSKHDSTQGSGSIVLRYPDEWEGILIAMATSGSIIVHGHNVKTDRVIDVLSSFKKVVGRKGVGGSLVEVSTRSGSIDLGIGVETESRSFLKRLMRMLELAFGWSQWEEP</sequence>
<evidence type="ECO:0000256" key="2">
    <source>
        <dbReference type="SAM" id="Phobius"/>
    </source>
</evidence>
<keyword evidence="4" id="KW-1185">Reference proteome</keyword>
<feature type="compositionally biased region" description="Polar residues" evidence="1">
    <location>
        <begin position="49"/>
        <end position="59"/>
    </location>
</feature>
<evidence type="ECO:0000313" key="4">
    <source>
        <dbReference type="Proteomes" id="UP000503462"/>
    </source>
</evidence>
<evidence type="ECO:0000256" key="1">
    <source>
        <dbReference type="SAM" id="MobiDB-lite"/>
    </source>
</evidence>
<evidence type="ECO:0000313" key="3">
    <source>
        <dbReference type="EMBL" id="QIW95494.1"/>
    </source>
</evidence>
<keyword evidence="2" id="KW-0812">Transmembrane</keyword>
<gene>
    <name evidence="3" type="ORF">AMS68_001012</name>
</gene>
<organism evidence="3 4">
    <name type="scientific">Peltaster fructicola</name>
    <dbReference type="NCBI Taxonomy" id="286661"/>
    <lineage>
        <taxon>Eukaryota</taxon>
        <taxon>Fungi</taxon>
        <taxon>Dikarya</taxon>
        <taxon>Ascomycota</taxon>
        <taxon>Pezizomycotina</taxon>
        <taxon>Dothideomycetes</taxon>
        <taxon>Dothideomycetes incertae sedis</taxon>
        <taxon>Peltaster</taxon>
    </lineage>
</organism>
<proteinExistence type="predicted"/>
<feature type="compositionally biased region" description="Polar residues" evidence="1">
    <location>
        <begin position="66"/>
        <end position="85"/>
    </location>
</feature>
<feature type="region of interest" description="Disordered" evidence="1">
    <location>
        <begin position="210"/>
        <end position="243"/>
    </location>
</feature>
<keyword evidence="2" id="KW-0472">Membrane</keyword>
<reference evidence="3 4" key="1">
    <citation type="journal article" date="2016" name="Sci. Rep.">
        <title>Peltaster fructicola genome reveals evolution from an invasive phytopathogen to an ectophytic parasite.</title>
        <authorList>
            <person name="Xu C."/>
            <person name="Chen H."/>
            <person name="Gleason M.L."/>
            <person name="Xu J.R."/>
            <person name="Liu H."/>
            <person name="Zhang R."/>
            <person name="Sun G."/>
        </authorList>
    </citation>
    <scope>NUCLEOTIDE SEQUENCE [LARGE SCALE GENOMIC DNA]</scope>
    <source>
        <strain evidence="3 4">LNHT1506</strain>
    </source>
</reference>
<feature type="region of interest" description="Disordered" evidence="1">
    <location>
        <begin position="1"/>
        <end position="113"/>
    </location>
</feature>
<name>A0A6H0XLJ0_9PEZI</name>
<feature type="transmembrane region" description="Helical" evidence="2">
    <location>
        <begin position="187"/>
        <end position="205"/>
    </location>
</feature>
<protein>
    <submittedName>
        <fullName evidence="3">Uncharacterized protein</fullName>
    </submittedName>
</protein>
<keyword evidence="2" id="KW-1133">Transmembrane helix</keyword>
<feature type="compositionally biased region" description="Basic and acidic residues" evidence="1">
    <location>
        <begin position="102"/>
        <end position="113"/>
    </location>
</feature>
<dbReference type="AlphaFoldDB" id="A0A6H0XLJ0"/>